<evidence type="ECO:0000256" key="3">
    <source>
        <dbReference type="ARBA" id="ARBA00022737"/>
    </source>
</evidence>
<keyword evidence="4 6" id="KW-0694">RNA-binding</keyword>
<dbReference type="GO" id="GO:0000398">
    <property type="term" value="P:mRNA splicing, via spliceosome"/>
    <property type="evidence" value="ECO:0007669"/>
    <property type="project" value="UniProtKB-ARBA"/>
</dbReference>
<dbReference type="FunFam" id="3.30.70.330:FF:000505">
    <property type="entry name" value="Splicing factor 3B subunit 4"/>
    <property type="match status" value="1"/>
</dbReference>
<dbReference type="GO" id="GO:0048026">
    <property type="term" value="P:positive regulation of mRNA splicing, via spliceosome"/>
    <property type="evidence" value="ECO:0007669"/>
    <property type="project" value="TreeGrafter"/>
</dbReference>
<dbReference type="SUPFAM" id="SSF54928">
    <property type="entry name" value="RNA-binding domain, RBD"/>
    <property type="match status" value="1"/>
</dbReference>
<feature type="compositionally biased region" description="Pro residues" evidence="7">
    <location>
        <begin position="277"/>
        <end position="292"/>
    </location>
</feature>
<dbReference type="Pfam" id="PF00076">
    <property type="entry name" value="RRM_1"/>
    <property type="match status" value="2"/>
</dbReference>
<evidence type="ECO:0000313" key="10">
    <source>
        <dbReference type="Proteomes" id="UP000799766"/>
    </source>
</evidence>
<dbReference type="InterPro" id="IPR012677">
    <property type="entry name" value="Nucleotide-bd_a/b_plait_sf"/>
</dbReference>
<dbReference type="CDD" id="cd12334">
    <property type="entry name" value="RRM1_SF3B4"/>
    <property type="match status" value="1"/>
</dbReference>
<dbReference type="Proteomes" id="UP000799766">
    <property type="component" value="Unassembled WGS sequence"/>
</dbReference>
<feature type="domain" description="RRM" evidence="8">
    <location>
        <begin position="16"/>
        <end position="94"/>
    </location>
</feature>
<dbReference type="PROSITE" id="PS50102">
    <property type="entry name" value="RRM"/>
    <property type="match status" value="2"/>
</dbReference>
<accession>A0A6A6P0A3</accession>
<evidence type="ECO:0000256" key="1">
    <source>
        <dbReference type="ARBA" id="ARBA00004123"/>
    </source>
</evidence>
<dbReference type="EMBL" id="MU001681">
    <property type="protein sequence ID" value="KAF2457182.1"/>
    <property type="molecule type" value="Genomic_DNA"/>
</dbReference>
<gene>
    <name evidence="9" type="ORF">BDY21DRAFT_392300</name>
</gene>
<dbReference type="PANTHER" id="PTHR48030">
    <property type="entry name" value="SPLICING FACTOR 3B SUBUNIT 4"/>
    <property type="match status" value="1"/>
</dbReference>
<comment type="subcellular location">
    <subcellularLocation>
        <location evidence="1">Nucleus</location>
    </subcellularLocation>
</comment>
<reference evidence="9" key="1">
    <citation type="journal article" date="2020" name="Stud. Mycol.">
        <title>101 Dothideomycetes genomes: a test case for predicting lifestyles and emergence of pathogens.</title>
        <authorList>
            <person name="Haridas S."/>
            <person name="Albert R."/>
            <person name="Binder M."/>
            <person name="Bloem J."/>
            <person name="Labutti K."/>
            <person name="Salamov A."/>
            <person name="Andreopoulos B."/>
            <person name="Baker S."/>
            <person name="Barry K."/>
            <person name="Bills G."/>
            <person name="Bluhm B."/>
            <person name="Cannon C."/>
            <person name="Castanera R."/>
            <person name="Culley D."/>
            <person name="Daum C."/>
            <person name="Ezra D."/>
            <person name="Gonzalez J."/>
            <person name="Henrissat B."/>
            <person name="Kuo A."/>
            <person name="Liang C."/>
            <person name="Lipzen A."/>
            <person name="Lutzoni F."/>
            <person name="Magnuson J."/>
            <person name="Mondo S."/>
            <person name="Nolan M."/>
            <person name="Ohm R."/>
            <person name="Pangilinan J."/>
            <person name="Park H.-J."/>
            <person name="Ramirez L."/>
            <person name="Alfaro M."/>
            <person name="Sun H."/>
            <person name="Tritt A."/>
            <person name="Yoshinaga Y."/>
            <person name="Zwiers L.-H."/>
            <person name="Turgeon B."/>
            <person name="Goodwin S."/>
            <person name="Spatafora J."/>
            <person name="Crous P."/>
            <person name="Grigoriev I."/>
        </authorList>
    </citation>
    <scope>NUCLEOTIDE SEQUENCE</scope>
    <source>
        <strain evidence="9">ATCC 16933</strain>
    </source>
</reference>
<protein>
    <recommendedName>
        <fullName evidence="8">RRM domain-containing protein</fullName>
    </recommendedName>
</protein>
<evidence type="ECO:0000256" key="4">
    <source>
        <dbReference type="ARBA" id="ARBA00022884"/>
    </source>
</evidence>
<evidence type="ECO:0000259" key="8">
    <source>
        <dbReference type="PROSITE" id="PS50102"/>
    </source>
</evidence>
<keyword evidence="5" id="KW-0539">Nucleus</keyword>
<dbReference type="OrthoDB" id="10259687at2759"/>
<name>A0A6A6P0A3_9PEZI</name>
<dbReference type="Gene3D" id="3.30.70.330">
    <property type="match status" value="2"/>
</dbReference>
<organism evidence="9 10">
    <name type="scientific">Lineolata rhizophorae</name>
    <dbReference type="NCBI Taxonomy" id="578093"/>
    <lineage>
        <taxon>Eukaryota</taxon>
        <taxon>Fungi</taxon>
        <taxon>Dikarya</taxon>
        <taxon>Ascomycota</taxon>
        <taxon>Pezizomycotina</taxon>
        <taxon>Dothideomycetes</taxon>
        <taxon>Dothideomycetes incertae sedis</taxon>
        <taxon>Lineolatales</taxon>
        <taxon>Lineolataceae</taxon>
        <taxon>Lineolata</taxon>
    </lineage>
</organism>
<dbReference type="GO" id="GO:0003723">
    <property type="term" value="F:RNA binding"/>
    <property type="evidence" value="ECO:0007669"/>
    <property type="project" value="UniProtKB-UniRule"/>
</dbReference>
<evidence type="ECO:0000256" key="5">
    <source>
        <dbReference type="ARBA" id="ARBA00023242"/>
    </source>
</evidence>
<evidence type="ECO:0000256" key="7">
    <source>
        <dbReference type="SAM" id="MobiDB-lite"/>
    </source>
</evidence>
<evidence type="ECO:0000256" key="2">
    <source>
        <dbReference type="ARBA" id="ARBA00008363"/>
    </source>
</evidence>
<keyword evidence="10" id="KW-1185">Reference proteome</keyword>
<dbReference type="GO" id="GO:0071011">
    <property type="term" value="C:precatalytic spliceosome"/>
    <property type="evidence" value="ECO:0007669"/>
    <property type="project" value="TreeGrafter"/>
</dbReference>
<proteinExistence type="inferred from homology"/>
<dbReference type="GO" id="GO:0005730">
    <property type="term" value="C:nucleolus"/>
    <property type="evidence" value="ECO:0007669"/>
    <property type="project" value="TreeGrafter"/>
</dbReference>
<comment type="similarity">
    <text evidence="2">Belongs to the SF3B4 family.</text>
</comment>
<dbReference type="GO" id="GO:0005686">
    <property type="term" value="C:U2 snRNP"/>
    <property type="evidence" value="ECO:0007669"/>
    <property type="project" value="UniProtKB-ARBA"/>
</dbReference>
<evidence type="ECO:0000256" key="6">
    <source>
        <dbReference type="PROSITE-ProRule" id="PRU00176"/>
    </source>
</evidence>
<feature type="compositionally biased region" description="Low complexity" evidence="7">
    <location>
        <begin position="327"/>
        <end position="351"/>
    </location>
</feature>
<dbReference type="PANTHER" id="PTHR48030:SF3">
    <property type="entry name" value="SPLICING FACTOR 3B SUBUNIT 4"/>
    <property type="match status" value="1"/>
</dbReference>
<feature type="region of interest" description="Disordered" evidence="7">
    <location>
        <begin position="205"/>
        <end position="357"/>
    </location>
</feature>
<dbReference type="InterPro" id="IPR035979">
    <property type="entry name" value="RBD_domain_sf"/>
</dbReference>
<evidence type="ECO:0000313" key="9">
    <source>
        <dbReference type="EMBL" id="KAF2457182.1"/>
    </source>
</evidence>
<dbReference type="InterPro" id="IPR052084">
    <property type="entry name" value="SF3B4_spliceosome_assoc"/>
</dbReference>
<keyword evidence="3" id="KW-0677">Repeat</keyword>
<dbReference type="InterPro" id="IPR034158">
    <property type="entry name" value="SF3B4_RRM1"/>
</dbReference>
<dbReference type="FunFam" id="3.30.70.330:FF:000895">
    <property type="entry name" value="Hsh49p"/>
    <property type="match status" value="1"/>
</dbReference>
<sequence length="357" mass="37382">MSYGVNYRHWSQDREATCYVGGLDERMTDALLWELMVQVGRVESVHLPKDRVTGNHSGFGFVEFKTEMDADYAAKVMNGVRLFGKPIRVNKASADKQKTIDIGANLYIGNLDAGVDEKMLYDIFSRFGTLVTPPKIARDDHNISKGYGFVSFSDFDASDDALNNMNGQFVMNREVSVQYAFKNNDRKERHGDAAERMLAANARKNNVAPAPQPLPPQFYGGNTPSGPAAMAGGEAHGGPRPSGPMPGYGNPGAAPSTGFTPPVPASGPHSRPSSAAPLPPPPTGLPSRPPPSQAGYGGPAGFIPANYNGPAPGGSPAGFAPPPPGFPAAGGQPGQGAAPPAGMPPGFQAPPGYGGRR</sequence>
<dbReference type="InterPro" id="IPR000504">
    <property type="entry name" value="RRM_dom"/>
</dbReference>
<dbReference type="AlphaFoldDB" id="A0A6A6P0A3"/>
<feature type="domain" description="RRM" evidence="8">
    <location>
        <begin position="104"/>
        <end position="182"/>
    </location>
</feature>
<dbReference type="SMART" id="SM00360">
    <property type="entry name" value="RRM"/>
    <property type="match status" value="2"/>
</dbReference>